<accession>A0ABR1FRW3</accession>
<keyword evidence="2" id="KW-0479">Metal-binding</keyword>
<feature type="region of interest" description="Disordered" evidence="5">
    <location>
        <begin position="135"/>
        <end position="168"/>
    </location>
</feature>
<feature type="domain" description="Rieske" evidence="6">
    <location>
        <begin position="18"/>
        <end position="106"/>
    </location>
</feature>
<evidence type="ECO:0000256" key="2">
    <source>
        <dbReference type="ARBA" id="ARBA00022723"/>
    </source>
</evidence>
<dbReference type="Pfam" id="PF00355">
    <property type="entry name" value="Rieske"/>
    <property type="match status" value="1"/>
</dbReference>
<dbReference type="Gene3D" id="2.102.10.10">
    <property type="entry name" value="Rieske [2Fe-2S] iron-sulphur domain"/>
    <property type="match status" value="1"/>
</dbReference>
<protein>
    <recommendedName>
        <fullName evidence="6">Rieske domain-containing protein</fullName>
    </recommendedName>
</protein>
<evidence type="ECO:0000259" key="6">
    <source>
        <dbReference type="PROSITE" id="PS51296"/>
    </source>
</evidence>
<reference evidence="7 8" key="1">
    <citation type="submission" date="2024-03" db="EMBL/GenBank/DDBJ databases">
        <title>Aureococcus anophagefferens CCMP1851 and Kratosvirus quantuckense: Draft genome of a second virus-susceptible host strain in the model system.</title>
        <authorList>
            <person name="Chase E."/>
            <person name="Truchon A.R."/>
            <person name="Schepens W."/>
            <person name="Wilhelm S.W."/>
        </authorList>
    </citation>
    <scope>NUCLEOTIDE SEQUENCE [LARGE SCALE GENOMIC DNA]</scope>
    <source>
        <strain evidence="7 8">CCMP1851</strain>
    </source>
</reference>
<dbReference type="InterPro" id="IPR036922">
    <property type="entry name" value="Rieske_2Fe-2S_sf"/>
</dbReference>
<keyword evidence="4" id="KW-0411">Iron-sulfur</keyword>
<keyword evidence="8" id="KW-1185">Reference proteome</keyword>
<gene>
    <name evidence="7" type="ORF">SO694_000930115</name>
</gene>
<comment type="caution">
    <text evidence="7">The sequence shown here is derived from an EMBL/GenBank/DDBJ whole genome shotgun (WGS) entry which is preliminary data.</text>
</comment>
<evidence type="ECO:0000313" key="7">
    <source>
        <dbReference type="EMBL" id="KAK7236782.1"/>
    </source>
</evidence>
<dbReference type="Proteomes" id="UP001363151">
    <property type="component" value="Unassembled WGS sequence"/>
</dbReference>
<evidence type="ECO:0000256" key="5">
    <source>
        <dbReference type="SAM" id="MobiDB-lite"/>
    </source>
</evidence>
<evidence type="ECO:0000313" key="8">
    <source>
        <dbReference type="Proteomes" id="UP001363151"/>
    </source>
</evidence>
<keyword evidence="1" id="KW-0001">2Fe-2S</keyword>
<name>A0ABR1FRW3_AURAN</name>
<dbReference type="EMBL" id="JBBJCI010000257">
    <property type="protein sequence ID" value="KAK7236782.1"/>
    <property type="molecule type" value="Genomic_DNA"/>
</dbReference>
<keyword evidence="3" id="KW-0408">Iron</keyword>
<organism evidence="7 8">
    <name type="scientific">Aureococcus anophagefferens</name>
    <name type="common">Harmful bloom alga</name>
    <dbReference type="NCBI Taxonomy" id="44056"/>
    <lineage>
        <taxon>Eukaryota</taxon>
        <taxon>Sar</taxon>
        <taxon>Stramenopiles</taxon>
        <taxon>Ochrophyta</taxon>
        <taxon>Pelagophyceae</taxon>
        <taxon>Pelagomonadales</taxon>
        <taxon>Pelagomonadaceae</taxon>
        <taxon>Aureococcus</taxon>
    </lineage>
</organism>
<evidence type="ECO:0000256" key="4">
    <source>
        <dbReference type="ARBA" id="ARBA00023014"/>
    </source>
</evidence>
<dbReference type="CDD" id="cd03467">
    <property type="entry name" value="Rieske"/>
    <property type="match status" value="1"/>
</dbReference>
<dbReference type="SUPFAM" id="SSF50022">
    <property type="entry name" value="ISP domain"/>
    <property type="match status" value="1"/>
</dbReference>
<sequence length="442" mass="48010">MSRMASVITPPRPQREKWVAWPPERLPTKPNTFLATTSRKSGSIIAVGWDGSDYCAFDARCFHHGADLWTDDATRGGDIEDGALTCPAHGRRIDCRTGAWLGDPCAGAARHRVYATRRRTAPGGAAIVEVRVDERDAGQEKGDSTSLKRAGAMSHGLDPTFYEHDEDDDAPFESYMEQLAIRQEAAKYHGDPAVVRELGTDAMAAGNIMNETPPGLPLPPGELRAVAVVPRRNRTLAQMGFGGAALGYSEPFVGLPEKVLRPGAAMAHTALVASGGDAAEWTDLERAGKRYREPYAGARVDQLRRWVDNPGSAAPAAPAALDDDAVTRAVFVVFERDSEVRFAAAAGTLTKRQLKPRVANELGLGRRLAPMEPFAVAFEHAMIHAARALRRNHEDNYDSLNEEVIGGGEDELVVDPYDQTEDVVFEHLLSGHNPFSNDVARD</sequence>
<evidence type="ECO:0000256" key="1">
    <source>
        <dbReference type="ARBA" id="ARBA00022714"/>
    </source>
</evidence>
<dbReference type="PROSITE" id="PS51296">
    <property type="entry name" value="RIESKE"/>
    <property type="match status" value="1"/>
</dbReference>
<proteinExistence type="predicted"/>
<evidence type="ECO:0000256" key="3">
    <source>
        <dbReference type="ARBA" id="ARBA00023004"/>
    </source>
</evidence>
<dbReference type="InterPro" id="IPR017941">
    <property type="entry name" value="Rieske_2Fe-2S"/>
</dbReference>